<dbReference type="PANTHER" id="PTHR21683:SF18">
    <property type="entry name" value="COILED-COIL DOMAIN-CONTAINING PROTEIN 42 HOMOLOG"/>
    <property type="match status" value="1"/>
</dbReference>
<feature type="coiled-coil region" evidence="2">
    <location>
        <begin position="80"/>
        <end position="118"/>
    </location>
</feature>
<dbReference type="AlphaFoldDB" id="A0AA35NXX1"/>
<dbReference type="InterPro" id="IPR051147">
    <property type="entry name" value="CFAP_domain-containing"/>
</dbReference>
<gene>
    <name evidence="4" type="ORF">PODLI_1B016878</name>
</gene>
<dbReference type="InterPro" id="IPR025252">
    <property type="entry name" value="DUF4200"/>
</dbReference>
<evidence type="ECO:0000313" key="4">
    <source>
        <dbReference type="EMBL" id="CAI5764452.1"/>
    </source>
</evidence>
<evidence type="ECO:0000256" key="2">
    <source>
        <dbReference type="SAM" id="Coils"/>
    </source>
</evidence>
<feature type="domain" description="DUF4200" evidence="3">
    <location>
        <begin position="82"/>
        <end position="196"/>
    </location>
</feature>
<accession>A0AA35NXX1</accession>
<dbReference type="Proteomes" id="UP001178461">
    <property type="component" value="Chromosome 1"/>
</dbReference>
<dbReference type="GO" id="GO:0005856">
    <property type="term" value="C:cytoskeleton"/>
    <property type="evidence" value="ECO:0007669"/>
    <property type="project" value="UniProtKB-ARBA"/>
</dbReference>
<dbReference type="EMBL" id="OX395126">
    <property type="protein sequence ID" value="CAI5764452.1"/>
    <property type="molecule type" value="Genomic_DNA"/>
</dbReference>
<name>A0AA35NXX1_9SAUR</name>
<evidence type="ECO:0000256" key="1">
    <source>
        <dbReference type="ARBA" id="ARBA00023054"/>
    </source>
</evidence>
<keyword evidence="1 2" id="KW-0175">Coiled coil</keyword>
<sequence length="396" mass="46676">MDYNSHQWTGTAVQYIWMAPDTAVVTALRLQKFSIDLYPGVLRRMDREEEDEDVPQIPVMRESTSDILQHRRKALQTFRLRKKEIENEQASAELTAKKQEFKERMEVLAQRREALEQKDQDRKNRILEFDAYIKECHQKKERVIQLYHQEHALKALKKREVFKLKKELKKLQVRKKELQKKMAKYKSFEDFLKKVTATFTPGFLGYPEDSMVEALIKRHKTLLEENQSLMKNLSIQQCHIEETQKELGILREEYNTTTFVLLGKISELQSKKSALQEKKKHLCHHINNEECLIDQKRQDLSRMMLAINNMAELCYMPHYGPLDNMTLWSKLDMIQESILRKKQIVEETKALQSEELTRSSSQLLREKSSSTLSGEQLKKQISFASKDKLEDKGGKA</sequence>
<reference evidence="4" key="1">
    <citation type="submission" date="2022-12" db="EMBL/GenBank/DDBJ databases">
        <authorList>
            <person name="Alioto T."/>
            <person name="Alioto T."/>
            <person name="Gomez Garrido J."/>
        </authorList>
    </citation>
    <scope>NUCLEOTIDE SEQUENCE</scope>
</reference>
<feature type="coiled-coil region" evidence="2">
    <location>
        <begin position="154"/>
        <end position="188"/>
    </location>
</feature>
<keyword evidence="5" id="KW-1185">Reference proteome</keyword>
<evidence type="ECO:0000313" key="5">
    <source>
        <dbReference type="Proteomes" id="UP001178461"/>
    </source>
</evidence>
<protein>
    <recommendedName>
        <fullName evidence="3">DUF4200 domain-containing protein</fullName>
    </recommendedName>
</protein>
<organism evidence="4 5">
    <name type="scientific">Podarcis lilfordi</name>
    <name type="common">Lilford's wall lizard</name>
    <dbReference type="NCBI Taxonomy" id="74358"/>
    <lineage>
        <taxon>Eukaryota</taxon>
        <taxon>Metazoa</taxon>
        <taxon>Chordata</taxon>
        <taxon>Craniata</taxon>
        <taxon>Vertebrata</taxon>
        <taxon>Euteleostomi</taxon>
        <taxon>Lepidosauria</taxon>
        <taxon>Squamata</taxon>
        <taxon>Bifurcata</taxon>
        <taxon>Unidentata</taxon>
        <taxon>Episquamata</taxon>
        <taxon>Laterata</taxon>
        <taxon>Lacertibaenia</taxon>
        <taxon>Lacertidae</taxon>
        <taxon>Podarcis</taxon>
    </lineage>
</organism>
<dbReference type="Pfam" id="PF13863">
    <property type="entry name" value="DUF4200"/>
    <property type="match status" value="1"/>
</dbReference>
<proteinExistence type="predicted"/>
<dbReference type="PANTHER" id="PTHR21683">
    <property type="entry name" value="COILED-COIL DOMAIN-CONTAINING PROTEIN 42 LIKE-2-LIKE-RELATED"/>
    <property type="match status" value="1"/>
</dbReference>
<evidence type="ECO:0000259" key="3">
    <source>
        <dbReference type="Pfam" id="PF13863"/>
    </source>
</evidence>